<dbReference type="RefSeq" id="WP_011135451.1">
    <property type="nucleotide sequence ID" value="NC_005085.1"/>
</dbReference>
<sequence length="77" mass="8384">MAERFSPAREQNRDRSARLTVQYRLASGFQPSGHRGPTLSLASWAGIAPIPQVTELKLKRLAAAVAPTAARSHFITV</sequence>
<evidence type="ECO:0000313" key="2">
    <source>
        <dbReference type="Proteomes" id="UP000001424"/>
    </source>
</evidence>
<dbReference type="HOGENOM" id="CLU_2631783_0_0_4"/>
<reference evidence="1 2" key="1">
    <citation type="journal article" date="2003" name="Proc. Natl. Acad. Sci. U.S.A.">
        <title>The complete genome sequence of Chromobacterium violaceum reveals remarkable and exploitable bacterial adaptability.</title>
        <authorList>
            <person name="Vasconcelos A.T.R."/>
            <person name="de Almeida D.F."/>
            <person name="Almeida F.C."/>
            <person name="de Almeida L.G.P."/>
            <person name="de Almeida R."/>
            <person name="Goncalves J.A.A."/>
            <person name="Andrade E.M."/>
            <person name="Antonio R.V."/>
            <person name="Araripe J."/>
            <person name="de Araujo M.F.F."/>
            <person name="Filho S.A."/>
            <person name="Azevedo V."/>
            <person name="Batista A.J."/>
            <person name="Bataus L.A.M."/>
            <person name="Batista J.S."/>
            <person name="Belo A."/>
            <person name="vander Berg C."/>
            <person name="Blamey J."/>
            <person name="Bogo M."/>
            <person name="Bonato S."/>
            <person name="Bordignon J."/>
            <person name="Brito C.A."/>
            <person name="Brocchi M."/>
            <person name="Burity H.A."/>
            <person name="Camargo A.A."/>
            <person name="Cardoso D.D.P."/>
            <person name="Carneiro N.P."/>
            <person name="Carraro D.M."/>
            <person name="Carvalho C.M.B."/>
            <person name="Cascardo J.C.M."/>
            <person name="Cavada B.S."/>
            <person name="Chueire L.M.O."/>
            <person name="Pasa T.B.C."/>
            <person name="Duran N."/>
            <person name="Fagundes N."/>
            <person name="Falcao C.L."/>
            <person name="Fantinatti F."/>
            <person name="Farias I.P."/>
            <person name="Felipe M.S.S."/>
            <person name="Ferrari L.P."/>
            <person name="Ferro J.A."/>
            <person name="Ferro M.I.T."/>
            <person name="Franco G.R."/>
            <person name="Freitas N.S.A."/>
            <person name="Furlan L.R."/>
            <person name="Gazzinelli R.T."/>
            <person name="Gomes E.A."/>
            <person name="Goncalves P.R."/>
            <person name="Grangeiro T.B."/>
            <person name="Grattapaglia D."/>
            <person name="Grisard E.C."/>
            <person name="Guimaraes C.T."/>
            <person name="Hanna E.S."/>
            <person name="Hungria M."/>
            <person name="Jardim S.N."/>
            <person name="Laurino J."/>
            <person name="Leoi L.C.T."/>
            <person name="Fassarella L."/>
            <person name="Lima A."/>
            <person name="Loureiro M.F."/>
            <person name="Lyra M.C.P."/>
            <person name="Macedo M."/>
            <person name="Madeira H.M.F."/>
            <person name="Manfio G.P."/>
            <person name="Maranhao A.Q."/>
            <person name="Martins W.S."/>
            <person name="di Mauro S.M.Z."/>
            <person name="de Medeiros S.R.B."/>
            <person name="Meissner R.D.V."/>
            <person name="Menck C.F.M."/>
            <person name="Moreira M.A.M."/>
            <person name="Nascimento F.F."/>
            <person name="Nicolas M.F."/>
            <person name="Oliveira J.G."/>
            <person name="Oliveira S.C."/>
            <person name="Paixao R.F.C."/>
            <person name="Parente J.A."/>
            <person name="Pedrosa F.O."/>
            <person name="Pena S.J.D."/>
            <person name="Perreira J.O."/>
            <person name="Perreira M."/>
            <person name="Pinto L.S.R.C."/>
            <person name="Pinto L.S."/>
            <person name="Porto J.I.R."/>
            <person name="Potrich D.P."/>
            <person name="Neto C.E.R."/>
            <person name="Reis A.M.M."/>
            <person name="Rigo L.U."/>
            <person name="Rondinelli E."/>
            <person name="dos Santos E.B.P."/>
            <person name="Santos F.R."/>
            <person name="Schneider M.P.C."/>
            <person name="Seuanez H.N."/>
            <person name="Silva A.M.R."/>
            <person name="da Silva A.L.C."/>
            <person name="Silva D.W."/>
            <person name="Silva R."/>
            <person name="Simoes I.C."/>
            <person name="Simon D."/>
            <person name="Soares C.M.A."/>
            <person name="Soares R.B.A."/>
            <person name="Souza E.M."/>
            <person name="Souza K.R.L."/>
            <person name="Souza R.C."/>
            <person name="Steffens M.B.R."/>
            <person name="Steindel M."/>
            <person name="Teixeira S.R."/>
            <person name="Urmenyi T."/>
            <person name="Vettore A."/>
            <person name="Wassem R."/>
            <person name="Zaha A."/>
            <person name="Simpson A.J.G."/>
        </authorList>
    </citation>
    <scope>NUCLEOTIDE SEQUENCE [LARGE SCALE GENOMIC DNA]</scope>
    <source>
        <strain evidence="2">ATCC 12472 / DSM 30191 / JCM 1249 / NBRC 12614 / NCIMB 9131 / NCTC 9757</strain>
    </source>
</reference>
<dbReference type="EMBL" id="AE016825">
    <property type="protein sequence ID" value="AAQ59573.1"/>
    <property type="molecule type" value="Genomic_DNA"/>
</dbReference>
<dbReference type="AlphaFoldDB" id="Q7NWT0"/>
<evidence type="ECO:0000313" key="1">
    <source>
        <dbReference type="EMBL" id="AAQ59573.1"/>
    </source>
</evidence>
<proteinExistence type="predicted"/>
<accession>Q7NWT0</accession>
<gene>
    <name evidence="1" type="ordered locus">CV_1899</name>
</gene>
<keyword evidence="2" id="KW-1185">Reference proteome</keyword>
<dbReference type="STRING" id="243365.CV_1899"/>
<dbReference type="KEGG" id="cvi:CV_1899"/>
<protein>
    <submittedName>
        <fullName evidence="1">Uncharacterized protein</fullName>
    </submittedName>
</protein>
<dbReference type="Proteomes" id="UP000001424">
    <property type="component" value="Chromosome"/>
</dbReference>
<organism evidence="1 2">
    <name type="scientific">Chromobacterium violaceum (strain ATCC 12472 / DSM 30191 / JCM 1249 / CCUG 213 / NBRC 12614 / NCIMB 9131 / NCTC 9757 / MK)</name>
    <dbReference type="NCBI Taxonomy" id="243365"/>
    <lineage>
        <taxon>Bacteria</taxon>
        <taxon>Pseudomonadati</taxon>
        <taxon>Pseudomonadota</taxon>
        <taxon>Betaproteobacteria</taxon>
        <taxon>Neisseriales</taxon>
        <taxon>Chromobacteriaceae</taxon>
        <taxon>Chromobacterium</taxon>
    </lineage>
</organism>
<dbReference type="GeneID" id="66367564"/>
<name>Q7NWT0_CHRVO</name>